<dbReference type="PANTHER" id="PTHR36617:SF5">
    <property type="entry name" value="OS05G0421675 PROTEIN"/>
    <property type="match status" value="1"/>
</dbReference>
<organism evidence="1">
    <name type="scientific">Fagus sylvatica</name>
    <name type="common">Beechnut</name>
    <dbReference type="NCBI Taxonomy" id="28930"/>
    <lineage>
        <taxon>Eukaryota</taxon>
        <taxon>Viridiplantae</taxon>
        <taxon>Streptophyta</taxon>
        <taxon>Embryophyta</taxon>
        <taxon>Tracheophyta</taxon>
        <taxon>Spermatophyta</taxon>
        <taxon>Magnoliopsida</taxon>
        <taxon>eudicotyledons</taxon>
        <taxon>Gunneridae</taxon>
        <taxon>Pentapetalae</taxon>
        <taxon>rosids</taxon>
        <taxon>fabids</taxon>
        <taxon>Fagales</taxon>
        <taxon>Fagaceae</taxon>
        <taxon>Fagus</taxon>
    </lineage>
</organism>
<reference evidence="1" key="1">
    <citation type="submission" date="2018-02" db="EMBL/GenBank/DDBJ databases">
        <authorList>
            <person name="Cohen D.B."/>
            <person name="Kent A.D."/>
        </authorList>
    </citation>
    <scope>NUCLEOTIDE SEQUENCE</scope>
</reference>
<evidence type="ECO:0000313" key="1">
    <source>
        <dbReference type="EMBL" id="SPC91074.1"/>
    </source>
</evidence>
<proteinExistence type="predicted"/>
<accession>A0A2N9FWA9</accession>
<sequence>MARNLNIIWGGDGEEFKHHLVNWDTVCSPIVNGGLGIRKIVAFNRALLGKCLWRFGVEDTRLWHRVLVARYGIVDGKGNRIRFWHDKWCGDVPLRIAFRNLYECASFKEGTIEAALLLRHESVEWNVTFIRDFNDWEVEEVISFMSLIYSNTPKGVGEDVVWWGLKSNGRFDI</sequence>
<dbReference type="EMBL" id="OIVN01001202">
    <property type="protein sequence ID" value="SPC91074.1"/>
    <property type="molecule type" value="Genomic_DNA"/>
</dbReference>
<dbReference type="PANTHER" id="PTHR36617">
    <property type="entry name" value="PROTEIN, PUTATIVE-RELATED"/>
    <property type="match status" value="1"/>
</dbReference>
<gene>
    <name evidence="1" type="ORF">FSB_LOCUS18956</name>
</gene>
<name>A0A2N9FWA9_FAGSY</name>
<evidence type="ECO:0008006" key="2">
    <source>
        <dbReference type="Google" id="ProtNLM"/>
    </source>
</evidence>
<protein>
    <recommendedName>
        <fullName evidence="2">Reverse transcriptase zinc-binding domain-containing protein</fullName>
    </recommendedName>
</protein>
<dbReference type="AlphaFoldDB" id="A0A2N9FWA9"/>